<name>A0A2P4XKF1_9STRA</name>
<dbReference type="Proteomes" id="UP000237271">
    <property type="component" value="Unassembled WGS sequence"/>
</dbReference>
<sequence>MDAALWEYQREIAAVARHRSVLVSSSQPVGKTFVSCALLDVEAPTNVKNGDKFSIDLLQAARGEIAILSPLILQETLRTEALKLATVELLVVEDWDLVHTELPSFFKLLTGKMEETPTTLRIFATSRLPASKMDWNTVTNPLLKHIHVFNMLPVLTSTAIKPNFPPLHCEVFEDIVKSSDGEVSVRDFMLGANAKKVDLVHVFRLELELGNSAAVYDERKRQDKVNRFIQDAEAVKEHLGEWCLWKFVELELQANLQACIVDDPDNVNNKKKRRQEEVADDPMNGNERGSDSANEPEYGEVGKEEEMTENTDKQDESVSQSKTDYLIARFIGADVEIDDITKQKDAVRDVDIASDNVWNEFSEQNDKGYLVVPSVADKTTQALSLDWEYVREIIGKPLLEPLWPLPTSPVQDPTDEWICVPTYRLNVSYVVQALANRTVDDIRKEYLADEKAWATHLKKGKSTPGNPILGRWHTRQQLEEADADQPLIHVHIAAAAD</sequence>
<dbReference type="OrthoDB" id="416741at2759"/>
<reference evidence="2 3" key="1">
    <citation type="journal article" date="2017" name="Genome Biol. Evol.">
        <title>Phytophthora megakarya and P. palmivora, closely related causal agents of cacao black pod rot, underwent increases in genome sizes and gene numbers by different mechanisms.</title>
        <authorList>
            <person name="Ali S.S."/>
            <person name="Shao J."/>
            <person name="Lary D.J."/>
            <person name="Kronmiller B."/>
            <person name="Shen D."/>
            <person name="Strem M.D."/>
            <person name="Amoako-Attah I."/>
            <person name="Akrofi A.Y."/>
            <person name="Begoude B.A."/>
            <person name="Ten Hoopen G.M."/>
            <person name="Coulibaly K."/>
            <person name="Kebe B.I."/>
            <person name="Melnick R.L."/>
            <person name="Guiltinan M.J."/>
            <person name="Tyler B.M."/>
            <person name="Meinhardt L.W."/>
            <person name="Bailey B.A."/>
        </authorList>
    </citation>
    <scope>NUCLEOTIDE SEQUENCE [LARGE SCALE GENOMIC DNA]</scope>
    <source>
        <strain evidence="3">sbr112.9</strain>
    </source>
</reference>
<comment type="caution">
    <text evidence="2">The sequence shown here is derived from an EMBL/GenBank/DDBJ whole genome shotgun (WGS) entry which is preliminary data.</text>
</comment>
<gene>
    <name evidence="2" type="ORF">PHPALM_18180</name>
</gene>
<feature type="region of interest" description="Disordered" evidence="1">
    <location>
        <begin position="263"/>
        <end position="320"/>
    </location>
</feature>
<feature type="compositionally biased region" description="Basic and acidic residues" evidence="1">
    <location>
        <begin position="300"/>
        <end position="316"/>
    </location>
</feature>
<organism evidence="2 3">
    <name type="scientific">Phytophthora palmivora</name>
    <dbReference type="NCBI Taxonomy" id="4796"/>
    <lineage>
        <taxon>Eukaryota</taxon>
        <taxon>Sar</taxon>
        <taxon>Stramenopiles</taxon>
        <taxon>Oomycota</taxon>
        <taxon>Peronosporomycetes</taxon>
        <taxon>Peronosporales</taxon>
        <taxon>Peronosporaceae</taxon>
        <taxon>Phytophthora</taxon>
    </lineage>
</organism>
<protein>
    <submittedName>
        <fullName evidence="2">Dicer-like 1 (DCL1)</fullName>
    </submittedName>
</protein>
<keyword evidence="3" id="KW-1185">Reference proteome</keyword>
<dbReference type="EMBL" id="NCKW01009782">
    <property type="protein sequence ID" value="POM66023.1"/>
    <property type="molecule type" value="Genomic_DNA"/>
</dbReference>
<evidence type="ECO:0000313" key="3">
    <source>
        <dbReference type="Proteomes" id="UP000237271"/>
    </source>
</evidence>
<proteinExistence type="predicted"/>
<accession>A0A2P4XKF1</accession>
<evidence type="ECO:0000313" key="2">
    <source>
        <dbReference type="EMBL" id="POM66023.1"/>
    </source>
</evidence>
<evidence type="ECO:0000256" key="1">
    <source>
        <dbReference type="SAM" id="MobiDB-lite"/>
    </source>
</evidence>
<dbReference type="AlphaFoldDB" id="A0A2P4XKF1"/>